<organism evidence="1 2">
    <name type="scientific">Aspergillus kawachii</name>
    <name type="common">White koji mold</name>
    <name type="synonym">Aspergillus awamori var. kawachi</name>
    <dbReference type="NCBI Taxonomy" id="1069201"/>
    <lineage>
        <taxon>Eukaryota</taxon>
        <taxon>Fungi</taxon>
        <taxon>Dikarya</taxon>
        <taxon>Ascomycota</taxon>
        <taxon>Pezizomycotina</taxon>
        <taxon>Eurotiomycetes</taxon>
        <taxon>Eurotiomycetidae</taxon>
        <taxon>Eurotiales</taxon>
        <taxon>Aspergillaceae</taxon>
        <taxon>Aspergillus</taxon>
        <taxon>Aspergillus subgen. Circumdati</taxon>
    </lineage>
</organism>
<accession>A0A146F4K8</accession>
<comment type="caution">
    <text evidence="1">The sequence shown here is derived from an EMBL/GenBank/DDBJ whole genome shotgun (WGS) entry which is preliminary data.</text>
</comment>
<reference evidence="1 2" key="1">
    <citation type="journal article" date="2016" name="DNA Res.">
        <title>Genome sequence of Aspergillus luchuensis NBRC 4314.</title>
        <authorList>
            <person name="Yamada O."/>
            <person name="Machida M."/>
            <person name="Hosoyama A."/>
            <person name="Goto M."/>
            <person name="Takahashi T."/>
            <person name="Futagami T."/>
            <person name="Yamagata Y."/>
            <person name="Takeuchi M."/>
            <person name="Kobayashi T."/>
            <person name="Koike H."/>
            <person name="Abe K."/>
            <person name="Asai K."/>
            <person name="Arita M."/>
            <person name="Fujita N."/>
            <person name="Fukuda K."/>
            <person name="Higa K."/>
            <person name="Horikawa H."/>
            <person name="Ishikawa T."/>
            <person name="Jinno K."/>
            <person name="Kato Y."/>
            <person name="Kirimura K."/>
            <person name="Mizutani O."/>
            <person name="Nakasone K."/>
            <person name="Sano M."/>
            <person name="Shiraishi Y."/>
            <person name="Tsukahara M."/>
            <person name="Gomi K."/>
        </authorList>
    </citation>
    <scope>NUCLEOTIDE SEQUENCE [LARGE SCALE GENOMIC DNA]</scope>
    <source>
        <strain evidence="1 2">RIB 2604</strain>
    </source>
</reference>
<name>A0A146F4K8_ASPKA</name>
<evidence type="ECO:0000313" key="2">
    <source>
        <dbReference type="Proteomes" id="UP000075230"/>
    </source>
</evidence>
<reference evidence="2" key="2">
    <citation type="submission" date="2016-02" db="EMBL/GenBank/DDBJ databases">
        <title>Genome sequencing of Aspergillus luchuensis NBRC 4314.</title>
        <authorList>
            <person name="Yamada O."/>
        </authorList>
    </citation>
    <scope>NUCLEOTIDE SEQUENCE [LARGE SCALE GENOMIC DNA]</scope>
    <source>
        <strain evidence="2">RIB 2604</strain>
    </source>
</reference>
<dbReference type="GO" id="GO:0016853">
    <property type="term" value="F:isomerase activity"/>
    <property type="evidence" value="ECO:0007669"/>
    <property type="project" value="UniProtKB-KW"/>
</dbReference>
<keyword evidence="1" id="KW-0413">Isomerase</keyword>
<proteinExistence type="predicted"/>
<gene>
    <name evidence="1" type="ORF">RIB2604_00801020</name>
</gene>
<dbReference type="EMBL" id="BCWF01000008">
    <property type="protein sequence ID" value="GAT20631.1"/>
    <property type="molecule type" value="Genomic_DNA"/>
</dbReference>
<dbReference type="Proteomes" id="UP000075230">
    <property type="component" value="Unassembled WGS sequence"/>
</dbReference>
<dbReference type="AlphaFoldDB" id="A0A146F4K8"/>
<sequence length="117" mass="12945">MRSSAALVNSTDCADIHFSWPAVDLEVALVRIFNAIIGAENTILSTKYEDTTYRAVSEAGSNRYFVGWAAVGSHVNRYPADSPDLRIVLIFGSEIIRRYIIINANESVLFAHGVRPE</sequence>
<protein>
    <submittedName>
        <fullName evidence="1">Peroxisomal D3,D2-enoyl-CoA isomerase</fullName>
    </submittedName>
</protein>
<evidence type="ECO:0000313" key="1">
    <source>
        <dbReference type="EMBL" id="GAT20631.1"/>
    </source>
</evidence>